<keyword evidence="3" id="KW-1185">Reference proteome</keyword>
<name>C1E799_MICCC</name>
<dbReference type="OrthoDB" id="10519565at2759"/>
<dbReference type="OMA" id="WRTHASV"/>
<dbReference type="SUPFAM" id="SSF50249">
    <property type="entry name" value="Nucleic acid-binding proteins"/>
    <property type="match status" value="1"/>
</dbReference>
<gene>
    <name evidence="2" type="ORF">MICPUN_58931</name>
</gene>
<dbReference type="KEGG" id="mis:MICPUN_58931"/>
<accession>C1E799</accession>
<dbReference type="EMBL" id="CP001326">
    <property type="protein sequence ID" value="ACO63568.1"/>
    <property type="molecule type" value="Genomic_DNA"/>
</dbReference>
<dbReference type="Proteomes" id="UP000002009">
    <property type="component" value="Chromosome 5"/>
</dbReference>
<dbReference type="InParanoid" id="C1E799"/>
<evidence type="ECO:0000313" key="2">
    <source>
        <dbReference type="EMBL" id="ACO63568.1"/>
    </source>
</evidence>
<dbReference type="RefSeq" id="XP_002502310.1">
    <property type="nucleotide sequence ID" value="XM_002502264.1"/>
</dbReference>
<dbReference type="InterPro" id="IPR012340">
    <property type="entry name" value="NA-bd_OB-fold"/>
</dbReference>
<feature type="region of interest" description="Disordered" evidence="1">
    <location>
        <begin position="482"/>
        <end position="507"/>
    </location>
</feature>
<sequence>MTGAAELWTLSRVIAAGEALEGASPGAGNGAAGCVRRGFALVRGPIVGLVTQREPTGAVHCKGSGETVPRTQLTLADDTREGARVVLWRTHAGVDVGPGDLVAFESIRARWNEWADRAEACTGWASEVTVLARASDILGKTSRRGANFSPNIDRARVEAVRAWAIREHAGLLETAANAADEAAMGGGGARRDSLGAGVKTVTAGWLLRDPLAERALSVHFFGRCVAEFRAPSSTGARASRRVVWLSQGTGECVEATLLPEDDAGGWIRERGDADEKSLEGKAAGNNVLEGKAVGNNVLEGKAAGNNVLEGKAVGKVLELLHARVRVLHSTGRRCLVATRPAVVIDPANDPRAAEVVARCPTAEASARYPSVHTIFTAPRVDAPVARFLARVSWIRLPSPREETAASGVAVTGRAVVDRSAVTREDVAASLLAYGCVECGRELRADPVDSVYRQCECHSGSKDSTGYVWRGITLGLTDDGAARRDGFEDDDDDGWDDPRSRPGKRRKRAVVEARVDDSELLSRLLLGVTPGDAAWSRDAAWSGDEARSGVLAEGCSGSRIDHLALAAAAINALALGGERNSPMEWSVRVPRLDENGVPLPGPMEVLGFNAAREA</sequence>
<evidence type="ECO:0000256" key="1">
    <source>
        <dbReference type="SAM" id="MobiDB-lite"/>
    </source>
</evidence>
<protein>
    <submittedName>
        <fullName evidence="2">Uncharacterized protein</fullName>
    </submittedName>
</protein>
<reference evidence="2 3" key="1">
    <citation type="journal article" date="2009" name="Science">
        <title>Green evolution and dynamic adaptations revealed by genomes of the marine picoeukaryotes Micromonas.</title>
        <authorList>
            <person name="Worden A.Z."/>
            <person name="Lee J.H."/>
            <person name="Mock T."/>
            <person name="Rouze P."/>
            <person name="Simmons M.P."/>
            <person name="Aerts A.L."/>
            <person name="Allen A.E."/>
            <person name="Cuvelier M.L."/>
            <person name="Derelle E."/>
            <person name="Everett M.V."/>
            <person name="Foulon E."/>
            <person name="Grimwood J."/>
            <person name="Gundlach H."/>
            <person name="Henrissat B."/>
            <person name="Napoli C."/>
            <person name="McDonald S.M."/>
            <person name="Parker M.S."/>
            <person name="Rombauts S."/>
            <person name="Salamov A."/>
            <person name="Von Dassow P."/>
            <person name="Badger J.H."/>
            <person name="Coutinho P.M."/>
            <person name="Demir E."/>
            <person name="Dubchak I."/>
            <person name="Gentemann C."/>
            <person name="Eikrem W."/>
            <person name="Gready J.E."/>
            <person name="John U."/>
            <person name="Lanier W."/>
            <person name="Lindquist E.A."/>
            <person name="Lucas S."/>
            <person name="Mayer K.F."/>
            <person name="Moreau H."/>
            <person name="Not F."/>
            <person name="Otillar R."/>
            <person name="Panaud O."/>
            <person name="Pangilinan J."/>
            <person name="Paulsen I."/>
            <person name="Piegu B."/>
            <person name="Poliakov A."/>
            <person name="Robbens S."/>
            <person name="Schmutz J."/>
            <person name="Toulza E."/>
            <person name="Wyss T."/>
            <person name="Zelensky A."/>
            <person name="Zhou K."/>
            <person name="Armbrust E.V."/>
            <person name="Bhattacharya D."/>
            <person name="Goodenough U.W."/>
            <person name="Van de Peer Y."/>
            <person name="Grigoriev I.V."/>
        </authorList>
    </citation>
    <scope>NUCLEOTIDE SEQUENCE [LARGE SCALE GENOMIC DNA]</scope>
    <source>
        <strain evidence="3">RCC299 / NOUM17</strain>
    </source>
</reference>
<evidence type="ECO:0000313" key="3">
    <source>
        <dbReference type="Proteomes" id="UP000002009"/>
    </source>
</evidence>
<proteinExistence type="predicted"/>
<dbReference type="AlphaFoldDB" id="C1E799"/>
<dbReference type="GeneID" id="8243973"/>
<organism evidence="2 3">
    <name type="scientific">Micromonas commoda (strain RCC299 / NOUM17 / CCMP2709)</name>
    <name type="common">Picoplanktonic green alga</name>
    <dbReference type="NCBI Taxonomy" id="296587"/>
    <lineage>
        <taxon>Eukaryota</taxon>
        <taxon>Viridiplantae</taxon>
        <taxon>Chlorophyta</taxon>
        <taxon>Mamiellophyceae</taxon>
        <taxon>Mamiellales</taxon>
        <taxon>Mamiellaceae</taxon>
        <taxon>Micromonas</taxon>
    </lineage>
</organism>